<dbReference type="InterPro" id="IPR017941">
    <property type="entry name" value="Rieske_2Fe-2S"/>
</dbReference>
<dbReference type="GO" id="GO:0046872">
    <property type="term" value="F:metal ion binding"/>
    <property type="evidence" value="ECO:0007669"/>
    <property type="project" value="UniProtKB-KW"/>
</dbReference>
<reference evidence="8 9" key="1">
    <citation type="submission" date="2020-08" db="EMBL/GenBank/DDBJ databases">
        <title>Genomic Encyclopedia of Type Strains, Phase IV (KMG-IV): sequencing the most valuable type-strain genomes for metagenomic binning, comparative biology and taxonomic classification.</title>
        <authorList>
            <person name="Goeker M."/>
        </authorList>
    </citation>
    <scope>NUCLEOTIDE SEQUENCE [LARGE SCALE GENOMIC DNA]</scope>
    <source>
        <strain evidence="8 9">YIM 65646</strain>
    </source>
</reference>
<keyword evidence="6" id="KW-0534">Nitrate assimilation</keyword>
<dbReference type="InterPro" id="IPR012748">
    <property type="entry name" value="Rieske-like_NirD"/>
</dbReference>
<organism evidence="8 9">
    <name type="scientific">Phytomonospora endophytica</name>
    <dbReference type="NCBI Taxonomy" id="714109"/>
    <lineage>
        <taxon>Bacteria</taxon>
        <taxon>Bacillati</taxon>
        <taxon>Actinomycetota</taxon>
        <taxon>Actinomycetes</taxon>
        <taxon>Micromonosporales</taxon>
        <taxon>Micromonosporaceae</taxon>
        <taxon>Phytomonospora</taxon>
    </lineage>
</organism>
<evidence type="ECO:0000256" key="2">
    <source>
        <dbReference type="ARBA" id="ARBA00022723"/>
    </source>
</evidence>
<gene>
    <name evidence="8" type="ORF">HNR73_001022</name>
</gene>
<dbReference type="EC" id="1.7.1.15" evidence="8"/>
<keyword evidence="1" id="KW-0001">2Fe-2S</keyword>
<evidence type="ECO:0000259" key="7">
    <source>
        <dbReference type="PROSITE" id="PS51296"/>
    </source>
</evidence>
<feature type="domain" description="Rieske" evidence="7">
    <location>
        <begin position="4"/>
        <end position="105"/>
    </location>
</feature>
<evidence type="ECO:0000256" key="3">
    <source>
        <dbReference type="ARBA" id="ARBA00023002"/>
    </source>
</evidence>
<proteinExistence type="predicted"/>
<dbReference type="EMBL" id="JACHGT010000002">
    <property type="protein sequence ID" value="MBB6033175.1"/>
    <property type="molecule type" value="Genomic_DNA"/>
</dbReference>
<dbReference type="CDD" id="cd03529">
    <property type="entry name" value="Rieske_NirD"/>
    <property type="match status" value="1"/>
</dbReference>
<dbReference type="GO" id="GO:0004497">
    <property type="term" value="F:monooxygenase activity"/>
    <property type="evidence" value="ECO:0007669"/>
    <property type="project" value="UniProtKB-ARBA"/>
</dbReference>
<dbReference type="GO" id="GO:0106316">
    <property type="term" value="F:nitrite reductase (NADH) activity"/>
    <property type="evidence" value="ECO:0007669"/>
    <property type="project" value="UniProtKB-EC"/>
</dbReference>
<keyword evidence="2" id="KW-0479">Metal-binding</keyword>
<dbReference type="GO" id="GO:0042128">
    <property type="term" value="P:nitrate assimilation"/>
    <property type="evidence" value="ECO:0007669"/>
    <property type="project" value="UniProtKB-KW"/>
</dbReference>
<dbReference type="PANTHER" id="PTHR40562">
    <property type="match status" value="1"/>
</dbReference>
<keyword evidence="9" id="KW-1185">Reference proteome</keyword>
<evidence type="ECO:0000313" key="9">
    <source>
        <dbReference type="Proteomes" id="UP000548476"/>
    </source>
</evidence>
<comment type="caution">
    <text evidence="8">The sequence shown here is derived from an EMBL/GenBank/DDBJ whole genome shotgun (WGS) entry which is preliminary data.</text>
</comment>
<dbReference type="RefSeq" id="WP_239122024.1">
    <property type="nucleotide sequence ID" value="NZ_BONT01000023.1"/>
</dbReference>
<dbReference type="InterPro" id="IPR017881">
    <property type="entry name" value="NirD"/>
</dbReference>
<dbReference type="GO" id="GO:0051537">
    <property type="term" value="F:2 iron, 2 sulfur cluster binding"/>
    <property type="evidence" value="ECO:0007669"/>
    <property type="project" value="UniProtKB-KW"/>
</dbReference>
<dbReference type="Proteomes" id="UP000548476">
    <property type="component" value="Unassembled WGS sequence"/>
</dbReference>
<dbReference type="SUPFAM" id="SSF50022">
    <property type="entry name" value="ISP domain"/>
    <property type="match status" value="1"/>
</dbReference>
<dbReference type="NCBIfam" id="TIGR02378">
    <property type="entry name" value="nirD_assim_sml"/>
    <property type="match status" value="1"/>
</dbReference>
<dbReference type="PROSITE" id="PS51300">
    <property type="entry name" value="NIRD"/>
    <property type="match status" value="1"/>
</dbReference>
<evidence type="ECO:0000256" key="6">
    <source>
        <dbReference type="ARBA" id="ARBA00023063"/>
    </source>
</evidence>
<dbReference type="Gene3D" id="2.102.10.10">
    <property type="entry name" value="Rieske [2Fe-2S] iron-sulphur domain"/>
    <property type="match status" value="1"/>
</dbReference>
<evidence type="ECO:0000256" key="4">
    <source>
        <dbReference type="ARBA" id="ARBA00023004"/>
    </source>
</evidence>
<evidence type="ECO:0000256" key="5">
    <source>
        <dbReference type="ARBA" id="ARBA00023014"/>
    </source>
</evidence>
<protein>
    <submittedName>
        <fullName evidence="8">Nitrite reductase (NADH) small subunit</fullName>
        <ecNumber evidence="8">1.7.1.15</ecNumber>
    </submittedName>
</protein>
<evidence type="ECO:0000256" key="1">
    <source>
        <dbReference type="ARBA" id="ARBA00022714"/>
    </source>
</evidence>
<dbReference type="GO" id="GO:0016705">
    <property type="term" value="F:oxidoreductase activity, acting on paired donors, with incorporation or reduction of molecular oxygen"/>
    <property type="evidence" value="ECO:0007669"/>
    <property type="project" value="UniProtKB-ARBA"/>
</dbReference>
<sequence>MNWLRICEFSALLPERGTAALLPDGRQAALFPLSDGRVFALDNLDPFSGAQVLSRGVLGDRGGVATVASPMHKQVFALHSGRCLDDEKVAVSAYPVRLRAGYVELLPETA</sequence>
<dbReference type="Pfam" id="PF13806">
    <property type="entry name" value="Rieske_2"/>
    <property type="match status" value="1"/>
</dbReference>
<keyword evidence="5" id="KW-0411">Iron-sulfur</keyword>
<evidence type="ECO:0000313" key="8">
    <source>
        <dbReference type="EMBL" id="MBB6033175.1"/>
    </source>
</evidence>
<keyword evidence="3 8" id="KW-0560">Oxidoreductase</keyword>
<dbReference type="AlphaFoldDB" id="A0A841FCP0"/>
<dbReference type="InterPro" id="IPR036922">
    <property type="entry name" value="Rieske_2Fe-2S_sf"/>
</dbReference>
<name>A0A841FCP0_9ACTN</name>
<accession>A0A841FCP0</accession>
<dbReference type="PROSITE" id="PS51296">
    <property type="entry name" value="RIESKE"/>
    <property type="match status" value="1"/>
</dbReference>
<dbReference type="PANTHER" id="PTHR40562:SF1">
    <property type="entry name" value="NITRITE REDUCTASE (NADH) SMALL SUBUNIT"/>
    <property type="match status" value="1"/>
</dbReference>
<keyword evidence="4" id="KW-0408">Iron</keyword>